<feature type="region of interest" description="Disordered" evidence="1">
    <location>
        <begin position="15"/>
        <end position="53"/>
    </location>
</feature>
<dbReference type="AlphaFoldDB" id="A0ABD2AKH1"/>
<organism evidence="3 4">
    <name type="scientific">Vespula maculifrons</name>
    <name type="common">Eastern yellow jacket</name>
    <name type="synonym">Wasp</name>
    <dbReference type="NCBI Taxonomy" id="7453"/>
    <lineage>
        <taxon>Eukaryota</taxon>
        <taxon>Metazoa</taxon>
        <taxon>Ecdysozoa</taxon>
        <taxon>Arthropoda</taxon>
        <taxon>Hexapoda</taxon>
        <taxon>Insecta</taxon>
        <taxon>Pterygota</taxon>
        <taxon>Neoptera</taxon>
        <taxon>Endopterygota</taxon>
        <taxon>Hymenoptera</taxon>
        <taxon>Apocrita</taxon>
        <taxon>Aculeata</taxon>
        <taxon>Vespoidea</taxon>
        <taxon>Vespidae</taxon>
        <taxon>Vespinae</taxon>
        <taxon>Vespula</taxon>
    </lineage>
</organism>
<proteinExistence type="predicted"/>
<evidence type="ECO:0000256" key="1">
    <source>
        <dbReference type="SAM" id="MobiDB-lite"/>
    </source>
</evidence>
<reference evidence="3 4" key="1">
    <citation type="journal article" date="2024" name="Ann. Entomol. Soc. Am.">
        <title>Genomic analyses of the southern and eastern yellowjacket wasps (Hymenoptera: Vespidae) reveal evolutionary signatures of social life.</title>
        <authorList>
            <person name="Catto M.A."/>
            <person name="Caine P.B."/>
            <person name="Orr S.E."/>
            <person name="Hunt B.G."/>
            <person name="Goodisman M.A.D."/>
        </authorList>
    </citation>
    <scope>NUCLEOTIDE SEQUENCE [LARGE SCALE GENOMIC DNA]</scope>
    <source>
        <strain evidence="3">232</strain>
        <tissue evidence="3">Head and thorax</tissue>
    </source>
</reference>
<keyword evidence="2" id="KW-0472">Membrane</keyword>
<evidence type="ECO:0000256" key="2">
    <source>
        <dbReference type="SAM" id="Phobius"/>
    </source>
</evidence>
<keyword evidence="4" id="KW-1185">Reference proteome</keyword>
<accession>A0ABD2AKH1</accession>
<name>A0ABD2AKH1_VESMC</name>
<protein>
    <submittedName>
        <fullName evidence="3">Uncharacterized protein</fullName>
    </submittedName>
</protein>
<evidence type="ECO:0000313" key="3">
    <source>
        <dbReference type="EMBL" id="KAL2721112.1"/>
    </source>
</evidence>
<dbReference type="Proteomes" id="UP001607303">
    <property type="component" value="Unassembled WGS sequence"/>
</dbReference>
<feature type="transmembrane region" description="Helical" evidence="2">
    <location>
        <begin position="50"/>
        <end position="70"/>
    </location>
</feature>
<keyword evidence="2" id="KW-0812">Transmembrane</keyword>
<feature type="compositionally biased region" description="Low complexity" evidence="1">
    <location>
        <begin position="32"/>
        <end position="48"/>
    </location>
</feature>
<sequence length="134" mass="14163">MRKLVKYFMSIGFTDSKPTELESGDDDGGGDDSNSNSSSSSSSNSSNSSGGGGGGGVVAVVVVVVVVVVAQRWSASDLTGTCGFSREVRLGAHPMAMRWDGLIDFRNVRFLDPRNRPIFLNIAPGISIFQDIES</sequence>
<dbReference type="EMBL" id="JAYRBN010000116">
    <property type="protein sequence ID" value="KAL2721112.1"/>
    <property type="molecule type" value="Genomic_DNA"/>
</dbReference>
<gene>
    <name evidence="3" type="ORF">V1477_019932</name>
</gene>
<evidence type="ECO:0000313" key="4">
    <source>
        <dbReference type="Proteomes" id="UP001607303"/>
    </source>
</evidence>
<comment type="caution">
    <text evidence="3">The sequence shown here is derived from an EMBL/GenBank/DDBJ whole genome shotgun (WGS) entry which is preliminary data.</text>
</comment>
<keyword evidence="2" id="KW-1133">Transmembrane helix</keyword>